<protein>
    <submittedName>
        <fullName evidence="2">SocA family protein</fullName>
    </submittedName>
</protein>
<evidence type="ECO:0000313" key="2">
    <source>
        <dbReference type="EMBL" id="MBP3957488.1"/>
    </source>
</evidence>
<keyword evidence="3" id="KW-1185">Reference proteome</keyword>
<comment type="caution">
    <text evidence="2">The sequence shown here is derived from an EMBL/GenBank/DDBJ whole genome shotgun (WGS) entry which is preliminary data.</text>
</comment>
<evidence type="ECO:0000259" key="1">
    <source>
        <dbReference type="Pfam" id="PF13274"/>
    </source>
</evidence>
<dbReference type="Proteomes" id="UP000676565">
    <property type="component" value="Unassembled WGS sequence"/>
</dbReference>
<dbReference type="RefSeq" id="WP_210656583.1">
    <property type="nucleotide sequence ID" value="NZ_JAGKQQ010000001.1"/>
</dbReference>
<name>A0ABS5BUX4_9BACT</name>
<organism evidence="2 3">
    <name type="scientific">Gemmata palustris</name>
    <dbReference type="NCBI Taxonomy" id="2822762"/>
    <lineage>
        <taxon>Bacteria</taxon>
        <taxon>Pseudomonadati</taxon>
        <taxon>Planctomycetota</taxon>
        <taxon>Planctomycetia</taxon>
        <taxon>Gemmatales</taxon>
        <taxon>Gemmataceae</taxon>
        <taxon>Gemmata</taxon>
    </lineage>
</organism>
<dbReference type="Pfam" id="PF13274">
    <property type="entry name" value="SocA_Panacea"/>
    <property type="match status" value="1"/>
</dbReference>
<reference evidence="2 3" key="1">
    <citation type="submission" date="2021-04" db="EMBL/GenBank/DDBJ databases">
        <authorList>
            <person name="Ivanova A."/>
        </authorList>
    </citation>
    <scope>NUCLEOTIDE SEQUENCE [LARGE SCALE GENOMIC DNA]</scope>
    <source>
        <strain evidence="2 3">G18</strain>
    </source>
</reference>
<sequence length="190" mass="21239">MLTFKFKFPKAFQAAAVVLREHGGRANFIRLLKLLYITDRELLAQTGRTLTGDEAIALPKGPALKTVHNLINGRGPNDEQTEWNGAMHRAGDDVLLDRLVPTGKLTKAEERKLHEVCERFRETSTEALWEQTHTYGEWKEAYAAEEANPINWEVALADQGAGALVGEVRHIQHEAELIAATFSEPSVGRR</sequence>
<evidence type="ECO:0000313" key="3">
    <source>
        <dbReference type="Proteomes" id="UP000676565"/>
    </source>
</evidence>
<accession>A0ABS5BUX4</accession>
<dbReference type="InterPro" id="IPR025272">
    <property type="entry name" value="SocA_Panacea"/>
</dbReference>
<dbReference type="EMBL" id="JAGKQQ010000001">
    <property type="protein sequence ID" value="MBP3957488.1"/>
    <property type="molecule type" value="Genomic_DNA"/>
</dbReference>
<feature type="domain" description="Antitoxin SocA-like Panacea" evidence="1">
    <location>
        <begin position="31"/>
        <end position="139"/>
    </location>
</feature>
<gene>
    <name evidence="2" type="ORF">J8F10_19750</name>
</gene>
<proteinExistence type="predicted"/>